<dbReference type="PANTHER" id="PTHR33393">
    <property type="entry name" value="POLYGLUTAMINE SYNTHESIS ACCESSORY PROTEIN RV0574C-RELATED"/>
    <property type="match status" value="1"/>
</dbReference>
<keyword evidence="3" id="KW-0472">Membrane</keyword>
<dbReference type="Proteomes" id="UP001595843">
    <property type="component" value="Unassembled WGS sequence"/>
</dbReference>
<dbReference type="InterPro" id="IPR029052">
    <property type="entry name" value="Metallo-depent_PP-like"/>
</dbReference>
<evidence type="ECO:0000256" key="2">
    <source>
        <dbReference type="SAM" id="MobiDB-lite"/>
    </source>
</evidence>
<dbReference type="SUPFAM" id="SSF56300">
    <property type="entry name" value="Metallo-dependent phosphatases"/>
    <property type="match status" value="1"/>
</dbReference>
<evidence type="ECO:0000313" key="5">
    <source>
        <dbReference type="EMBL" id="MFC4078366.1"/>
    </source>
</evidence>
<dbReference type="EMBL" id="JBHSAP010000018">
    <property type="protein sequence ID" value="MFC4078366.1"/>
    <property type="molecule type" value="Genomic_DNA"/>
</dbReference>
<evidence type="ECO:0000256" key="3">
    <source>
        <dbReference type="SAM" id="Phobius"/>
    </source>
</evidence>
<proteinExistence type="inferred from homology"/>
<dbReference type="SMART" id="SM00854">
    <property type="entry name" value="PGA_cap"/>
    <property type="match status" value="1"/>
</dbReference>
<name>A0ABV8JH76_9BACL</name>
<evidence type="ECO:0000256" key="1">
    <source>
        <dbReference type="ARBA" id="ARBA00005662"/>
    </source>
</evidence>
<keyword evidence="3" id="KW-1133">Transmembrane helix</keyword>
<gene>
    <name evidence="5" type="ORF">ACFOUO_16330</name>
</gene>
<feature type="domain" description="Capsule synthesis protein CapA" evidence="4">
    <location>
        <begin position="60"/>
        <end position="301"/>
    </location>
</feature>
<dbReference type="Pfam" id="PF09587">
    <property type="entry name" value="PGA_cap"/>
    <property type="match status" value="1"/>
</dbReference>
<comment type="caution">
    <text evidence="5">The sequence shown here is derived from an EMBL/GenBank/DDBJ whole genome shotgun (WGS) entry which is preliminary data.</text>
</comment>
<evidence type="ECO:0000313" key="6">
    <source>
        <dbReference type="Proteomes" id="UP001595843"/>
    </source>
</evidence>
<feature type="compositionally biased region" description="Polar residues" evidence="2">
    <location>
        <begin position="426"/>
        <end position="435"/>
    </location>
</feature>
<keyword evidence="3" id="KW-0812">Transmembrane</keyword>
<feature type="region of interest" description="Disordered" evidence="2">
    <location>
        <begin position="384"/>
        <end position="435"/>
    </location>
</feature>
<dbReference type="RefSeq" id="WP_380706174.1">
    <property type="nucleotide sequence ID" value="NZ_JBHSAP010000018.1"/>
</dbReference>
<dbReference type="InterPro" id="IPR052169">
    <property type="entry name" value="CW_Biosynth-Accessory"/>
</dbReference>
<sequence length="435" mass="48300">MKKLNLQQKMLLNTKRHKKKAPLHTAIAFGISFALLVSIPLLDGGKPVTADSNNLDEVLTMTMVGDMMLGRHVEKVAERKGSDSLFRYVKPLLKESDLVTGNFESPILLGDPEKYPPFDKAIRLNAGQESAVALKKAGFTSVNLANNHMMDYGGPGVSDTKKAFEQARLETVGAGRDRYNAKQILYQEVNGLKVATMGMTDVYQSGFPARQGTPGILPASPKTVLPLVRSAEKSAALVVVHIHWGVEYDNNVHPRQRDLGRALVDAGADIVVGHHPHVLEPVEIYKNGIILNSTGNFIFDQGWSRTRETALFRYRLAKNGTAKLEVIPMWISEGHPRPLAGLRNLYRREKIYLQLTEGWIYSKAWKKEWKREGDKLVRELDHSRILKHQENRQKTGGPGQSLENNQAPPGSVLRPAQSETGRRASATGSEPVQGR</sequence>
<feature type="transmembrane region" description="Helical" evidence="3">
    <location>
        <begin position="21"/>
        <end position="42"/>
    </location>
</feature>
<keyword evidence="6" id="KW-1185">Reference proteome</keyword>
<accession>A0ABV8JH76</accession>
<protein>
    <submittedName>
        <fullName evidence="5">CapA family protein</fullName>
    </submittedName>
</protein>
<evidence type="ECO:0000259" key="4">
    <source>
        <dbReference type="SMART" id="SM00854"/>
    </source>
</evidence>
<dbReference type="InterPro" id="IPR019079">
    <property type="entry name" value="Capsule_synth_CapA"/>
</dbReference>
<dbReference type="CDD" id="cd07381">
    <property type="entry name" value="MPP_CapA"/>
    <property type="match status" value="1"/>
</dbReference>
<dbReference type="Gene3D" id="3.60.21.10">
    <property type="match status" value="1"/>
</dbReference>
<feature type="compositionally biased region" description="Basic and acidic residues" evidence="2">
    <location>
        <begin position="384"/>
        <end position="393"/>
    </location>
</feature>
<organism evidence="5 6">
    <name type="scientific">Salinithrix halophila</name>
    <dbReference type="NCBI Taxonomy" id="1485204"/>
    <lineage>
        <taxon>Bacteria</taxon>
        <taxon>Bacillati</taxon>
        <taxon>Bacillota</taxon>
        <taxon>Bacilli</taxon>
        <taxon>Bacillales</taxon>
        <taxon>Thermoactinomycetaceae</taxon>
        <taxon>Salinithrix</taxon>
    </lineage>
</organism>
<reference evidence="6" key="1">
    <citation type="journal article" date="2019" name="Int. J. Syst. Evol. Microbiol.">
        <title>The Global Catalogue of Microorganisms (GCM) 10K type strain sequencing project: providing services to taxonomists for standard genome sequencing and annotation.</title>
        <authorList>
            <consortium name="The Broad Institute Genomics Platform"/>
            <consortium name="The Broad Institute Genome Sequencing Center for Infectious Disease"/>
            <person name="Wu L."/>
            <person name="Ma J."/>
        </authorList>
    </citation>
    <scope>NUCLEOTIDE SEQUENCE [LARGE SCALE GENOMIC DNA]</scope>
    <source>
        <strain evidence="6">IBRC-M 10813</strain>
    </source>
</reference>
<dbReference type="PANTHER" id="PTHR33393:SF13">
    <property type="entry name" value="PGA BIOSYNTHESIS PROTEIN CAPA"/>
    <property type="match status" value="1"/>
</dbReference>
<comment type="similarity">
    <text evidence="1">Belongs to the CapA family.</text>
</comment>